<dbReference type="InterPro" id="IPR000215">
    <property type="entry name" value="Serpin_fam"/>
</dbReference>
<dbReference type="Gene3D" id="2.30.39.10">
    <property type="entry name" value="Alpha-1-antitrypsin, domain 1"/>
    <property type="match status" value="1"/>
</dbReference>
<comment type="caution">
    <text evidence="7">The sequence shown here is derived from an EMBL/GenBank/DDBJ whole genome shotgun (WGS) entry which is preliminary data.</text>
</comment>
<dbReference type="InterPro" id="IPR042178">
    <property type="entry name" value="Serpin_sf_1"/>
</dbReference>
<feature type="region of interest" description="Disordered" evidence="4">
    <location>
        <begin position="198"/>
        <end position="218"/>
    </location>
</feature>
<reference evidence="7" key="1">
    <citation type="submission" date="2022-05" db="EMBL/GenBank/DDBJ databases">
        <authorList>
            <person name="Okamura Y."/>
        </authorList>
    </citation>
    <scope>NUCLEOTIDE SEQUENCE</scope>
</reference>
<feature type="chain" id="PRO_5040302424" description="Serpin domain-containing protein" evidence="5">
    <location>
        <begin position="25"/>
        <end position="611"/>
    </location>
</feature>
<keyword evidence="5" id="KW-0732">Signal</keyword>
<dbReference type="PANTHER" id="PTHR11461">
    <property type="entry name" value="SERINE PROTEASE INHIBITOR, SERPIN"/>
    <property type="match status" value="1"/>
</dbReference>
<accession>A0A9P0X346</accession>
<evidence type="ECO:0000313" key="8">
    <source>
        <dbReference type="Proteomes" id="UP001152562"/>
    </source>
</evidence>
<dbReference type="EMBL" id="CALOZG010000002">
    <property type="protein sequence ID" value="CAH3980947.1"/>
    <property type="molecule type" value="Genomic_DNA"/>
</dbReference>
<dbReference type="SMART" id="SM00093">
    <property type="entry name" value="SERPIN"/>
    <property type="match status" value="1"/>
</dbReference>
<evidence type="ECO:0000256" key="4">
    <source>
        <dbReference type="SAM" id="MobiDB-lite"/>
    </source>
</evidence>
<dbReference type="OrthoDB" id="8179360at2759"/>
<keyword evidence="8" id="KW-1185">Reference proteome</keyword>
<dbReference type="InterPro" id="IPR042185">
    <property type="entry name" value="Serpin_sf_2"/>
</dbReference>
<gene>
    <name evidence="7" type="ORF">PIBRA_LOCUS1950</name>
</gene>
<evidence type="ECO:0000256" key="1">
    <source>
        <dbReference type="ARBA" id="ARBA00022690"/>
    </source>
</evidence>
<protein>
    <recommendedName>
        <fullName evidence="6">Serpin domain-containing protein</fullName>
    </recommendedName>
</protein>
<feature type="region of interest" description="Disordered" evidence="4">
    <location>
        <begin position="284"/>
        <end position="338"/>
    </location>
</feature>
<feature type="signal peptide" evidence="5">
    <location>
        <begin position="1"/>
        <end position="24"/>
    </location>
</feature>
<dbReference type="InterPro" id="IPR036186">
    <property type="entry name" value="Serpin_sf"/>
</dbReference>
<keyword evidence="2" id="KW-0722">Serine protease inhibitor</keyword>
<evidence type="ECO:0000259" key="6">
    <source>
        <dbReference type="SMART" id="SM00093"/>
    </source>
</evidence>
<evidence type="ECO:0000256" key="3">
    <source>
        <dbReference type="RuleBase" id="RU000411"/>
    </source>
</evidence>
<dbReference type="GO" id="GO:0005615">
    <property type="term" value="C:extracellular space"/>
    <property type="evidence" value="ECO:0007669"/>
    <property type="project" value="InterPro"/>
</dbReference>
<proteinExistence type="inferred from homology"/>
<dbReference type="AlphaFoldDB" id="A0A9P0X346"/>
<keyword evidence="1" id="KW-0646">Protease inhibitor</keyword>
<feature type="domain" description="Serpin" evidence="6">
    <location>
        <begin position="65"/>
        <end position="605"/>
    </location>
</feature>
<evidence type="ECO:0000256" key="2">
    <source>
        <dbReference type="ARBA" id="ARBA00022900"/>
    </source>
</evidence>
<dbReference type="InterPro" id="IPR023796">
    <property type="entry name" value="Serpin_dom"/>
</dbReference>
<dbReference type="Proteomes" id="UP001152562">
    <property type="component" value="Unassembled WGS sequence"/>
</dbReference>
<feature type="compositionally biased region" description="Basic and acidic residues" evidence="4">
    <location>
        <begin position="207"/>
        <end position="218"/>
    </location>
</feature>
<dbReference type="GO" id="GO:0004867">
    <property type="term" value="F:serine-type endopeptidase inhibitor activity"/>
    <property type="evidence" value="ECO:0007669"/>
    <property type="project" value="UniProtKB-KW"/>
</dbReference>
<dbReference type="Pfam" id="PF00079">
    <property type="entry name" value="Serpin"/>
    <property type="match status" value="1"/>
</dbReference>
<evidence type="ECO:0000256" key="5">
    <source>
        <dbReference type="SAM" id="SignalP"/>
    </source>
</evidence>
<comment type="similarity">
    <text evidence="3">Belongs to the serpin family.</text>
</comment>
<evidence type="ECO:0000313" key="7">
    <source>
        <dbReference type="EMBL" id="CAH3980947.1"/>
    </source>
</evidence>
<dbReference type="SUPFAM" id="SSF56574">
    <property type="entry name" value="Serpins"/>
    <property type="match status" value="2"/>
</dbReference>
<dbReference type="PANTHER" id="PTHR11461:SF130">
    <property type="entry name" value="SERPIN 85F"/>
    <property type="match status" value="1"/>
</dbReference>
<name>A0A9P0X346_PIEBR</name>
<dbReference type="Gene3D" id="3.30.497.10">
    <property type="entry name" value="Antithrombin, subunit I, domain 2"/>
    <property type="match status" value="2"/>
</dbReference>
<sequence>MNCTGRISFAATFWFLTHLVFVQAYTTFTPGAISHHGTPMEIEYWDFKRKPIDQMVDITNELGIKVLAEHNYLNSNNIAFSPYGLMGILVALYEGVDGESSYQIQRSVPLPRDRRIIRIGFRDIHRSLKTYFVPEEGFLAGLALNNENVTFTESYKNTLRFYSFELQNEPNTTSSESTNMTSPMADTTFTTTAATHTDTTTMQSTTRIKEESTTDHVTESLGNTTAATMESTTNVEIVTQTEYTTSQGSSPTFTTETITTQTESLITTELLTTRDLTTTEIVSSPISTGSTSTPTTTEIESSSTMTQTTSLLTTTEGTSLQTTMGIESSPTTETMSSPTAFANKEDEAISPQTMPLISEQANNNSATSGNDSTLETLQRRKKSLLDFIFTNPPDMDVYEEYRSFTIGQEGSEIDMDTQFVLNGNRRIEVPYMYYDSVLHHAYLPHLEASAIRLPLDSDRYYLLVVLPLRAGYGEIERLLARMARESDLSDVYGALRPRRVRAKVPSFVVKGHVILTTDLQKLGIRDVFEPRQGDFTPMTSQTGVYVRSIEQAVSVSMRKYQPDESKKNLSKRRRPITFTATYPFLYFVMDSTIHVSLMAGKLVDPLNSRIL</sequence>
<organism evidence="7 8">
    <name type="scientific">Pieris brassicae</name>
    <name type="common">White butterfly</name>
    <name type="synonym">Large white butterfly</name>
    <dbReference type="NCBI Taxonomy" id="7116"/>
    <lineage>
        <taxon>Eukaryota</taxon>
        <taxon>Metazoa</taxon>
        <taxon>Ecdysozoa</taxon>
        <taxon>Arthropoda</taxon>
        <taxon>Hexapoda</taxon>
        <taxon>Insecta</taxon>
        <taxon>Pterygota</taxon>
        <taxon>Neoptera</taxon>
        <taxon>Endopterygota</taxon>
        <taxon>Lepidoptera</taxon>
        <taxon>Glossata</taxon>
        <taxon>Ditrysia</taxon>
        <taxon>Papilionoidea</taxon>
        <taxon>Pieridae</taxon>
        <taxon>Pierinae</taxon>
        <taxon>Pieris</taxon>
    </lineage>
</organism>